<protein>
    <submittedName>
        <fullName evidence="1">Uncharacterized protein</fullName>
    </submittedName>
</protein>
<accession>A0A381V9A9</accession>
<proteinExistence type="predicted"/>
<dbReference type="EMBL" id="UINC01008151">
    <property type="protein sequence ID" value="SVA36734.1"/>
    <property type="molecule type" value="Genomic_DNA"/>
</dbReference>
<evidence type="ECO:0000313" key="1">
    <source>
        <dbReference type="EMBL" id="SVA36734.1"/>
    </source>
</evidence>
<organism evidence="1">
    <name type="scientific">marine metagenome</name>
    <dbReference type="NCBI Taxonomy" id="408172"/>
    <lineage>
        <taxon>unclassified sequences</taxon>
        <taxon>metagenomes</taxon>
        <taxon>ecological metagenomes</taxon>
    </lineage>
</organism>
<dbReference type="AlphaFoldDB" id="A0A381V9A9"/>
<feature type="non-terminal residue" evidence="1">
    <location>
        <position position="23"/>
    </location>
</feature>
<sequence>ANGCFGKYQRSGFDRVEKRCRLL</sequence>
<gene>
    <name evidence="1" type="ORF">METZ01_LOCUS89588</name>
</gene>
<reference evidence="1" key="1">
    <citation type="submission" date="2018-05" db="EMBL/GenBank/DDBJ databases">
        <authorList>
            <person name="Lanie J.A."/>
            <person name="Ng W.-L."/>
            <person name="Kazmierczak K.M."/>
            <person name="Andrzejewski T.M."/>
            <person name="Davidsen T.M."/>
            <person name="Wayne K.J."/>
            <person name="Tettelin H."/>
            <person name="Glass J.I."/>
            <person name="Rusch D."/>
            <person name="Podicherti R."/>
            <person name="Tsui H.-C.T."/>
            <person name="Winkler M.E."/>
        </authorList>
    </citation>
    <scope>NUCLEOTIDE SEQUENCE</scope>
</reference>
<feature type="non-terminal residue" evidence="1">
    <location>
        <position position="1"/>
    </location>
</feature>
<name>A0A381V9A9_9ZZZZ</name>